<accession>A0A6S6M930</accession>
<keyword evidence="3" id="KW-0378">Hydrolase</keyword>
<dbReference type="PANTHER" id="PTHR10465">
    <property type="entry name" value="TRANSMEMBRANE GTPASE FZO1"/>
    <property type="match status" value="1"/>
</dbReference>
<evidence type="ECO:0000313" key="8">
    <source>
        <dbReference type="EMBL" id="BCG47965.1"/>
    </source>
</evidence>
<dbReference type="GO" id="GO:0003924">
    <property type="term" value="F:GTPase activity"/>
    <property type="evidence" value="ECO:0007669"/>
    <property type="project" value="InterPro"/>
</dbReference>
<dbReference type="Gene3D" id="3.40.50.300">
    <property type="entry name" value="P-loop containing nucleotide triphosphate hydrolases"/>
    <property type="match status" value="1"/>
</dbReference>
<dbReference type="SUPFAM" id="SSF52540">
    <property type="entry name" value="P-loop containing nucleoside triphosphate hydrolases"/>
    <property type="match status" value="1"/>
</dbReference>
<organism evidence="8 9">
    <name type="scientific">Citrifermentans bremense</name>
    <dbReference type="NCBI Taxonomy" id="60035"/>
    <lineage>
        <taxon>Bacteria</taxon>
        <taxon>Pseudomonadati</taxon>
        <taxon>Thermodesulfobacteriota</taxon>
        <taxon>Desulfuromonadia</taxon>
        <taxon>Geobacterales</taxon>
        <taxon>Geobacteraceae</taxon>
        <taxon>Citrifermentans</taxon>
    </lineage>
</organism>
<dbReference type="KEGG" id="gbn:GEOBRER4_27150"/>
<dbReference type="InterPro" id="IPR027094">
    <property type="entry name" value="Mitofusin_fam"/>
</dbReference>
<comment type="subcellular location">
    <subcellularLocation>
        <location evidence="1">Membrane</location>
    </subcellularLocation>
</comment>
<evidence type="ECO:0000256" key="3">
    <source>
        <dbReference type="ARBA" id="ARBA00022801"/>
    </source>
</evidence>
<evidence type="ECO:0000256" key="5">
    <source>
        <dbReference type="ARBA" id="ARBA00023136"/>
    </source>
</evidence>
<feature type="coiled-coil region" evidence="6">
    <location>
        <begin position="411"/>
        <end position="462"/>
    </location>
</feature>
<dbReference type="PANTHER" id="PTHR10465:SF0">
    <property type="entry name" value="SARCALUMENIN"/>
    <property type="match status" value="1"/>
</dbReference>
<dbReference type="Proteomes" id="UP000515472">
    <property type="component" value="Chromosome"/>
</dbReference>
<gene>
    <name evidence="8" type="ORF">GEOBRER4_n2823</name>
</gene>
<keyword evidence="4" id="KW-0342">GTP-binding</keyword>
<dbReference type="GO" id="GO:0005525">
    <property type="term" value="F:GTP binding"/>
    <property type="evidence" value="ECO:0007669"/>
    <property type="project" value="UniProtKB-KW"/>
</dbReference>
<dbReference type="EMBL" id="AP023213">
    <property type="protein sequence ID" value="BCG47965.1"/>
    <property type="molecule type" value="Genomic_DNA"/>
</dbReference>
<protein>
    <recommendedName>
        <fullName evidence="7">Dynamin N-terminal domain-containing protein</fullName>
    </recommendedName>
</protein>
<evidence type="ECO:0000256" key="4">
    <source>
        <dbReference type="ARBA" id="ARBA00023134"/>
    </source>
</evidence>
<evidence type="ECO:0000259" key="7">
    <source>
        <dbReference type="Pfam" id="PF00350"/>
    </source>
</evidence>
<dbReference type="RefSeq" id="WP_185242783.1">
    <property type="nucleotide sequence ID" value="NZ_AP023213.1"/>
</dbReference>
<dbReference type="Pfam" id="PF00350">
    <property type="entry name" value="Dynamin_N"/>
    <property type="match status" value="1"/>
</dbReference>
<dbReference type="AlphaFoldDB" id="A0A6S6M930"/>
<keyword evidence="2" id="KW-0547">Nucleotide-binding</keyword>
<proteinExistence type="predicted"/>
<keyword evidence="6" id="KW-0175">Coiled coil</keyword>
<evidence type="ECO:0000256" key="6">
    <source>
        <dbReference type="SAM" id="Coils"/>
    </source>
</evidence>
<dbReference type="InterPro" id="IPR027417">
    <property type="entry name" value="P-loop_NTPase"/>
</dbReference>
<evidence type="ECO:0000313" key="9">
    <source>
        <dbReference type="Proteomes" id="UP000515472"/>
    </source>
</evidence>
<dbReference type="InterPro" id="IPR045063">
    <property type="entry name" value="Dynamin_N"/>
</dbReference>
<feature type="coiled-coil region" evidence="6">
    <location>
        <begin position="585"/>
        <end position="668"/>
    </location>
</feature>
<feature type="domain" description="Dynamin N-terminal" evidence="7">
    <location>
        <begin position="34"/>
        <end position="182"/>
    </location>
</feature>
<reference evidence="8 9" key="1">
    <citation type="submission" date="2020-06" db="EMBL/GenBank/DDBJ databases">
        <title>Interaction of electrochemicaly active bacteria, Geobacter bremensis R4 on different carbon anode.</title>
        <authorList>
            <person name="Meng L."/>
            <person name="Yoshida N."/>
        </authorList>
    </citation>
    <scope>NUCLEOTIDE SEQUENCE [LARGE SCALE GENOMIC DNA]</scope>
    <source>
        <strain evidence="8 9">R4</strain>
    </source>
</reference>
<name>A0A6S6M930_9BACT</name>
<dbReference type="GO" id="GO:0016020">
    <property type="term" value="C:membrane"/>
    <property type="evidence" value="ECO:0007669"/>
    <property type="project" value="UniProtKB-SubCell"/>
</dbReference>
<sequence>MDLDKVMELVPEKLRESADALCARTLHSGEALKVCLVGAFSSGKSSLINTLIGENILPTALEETTALPTFIEYGEELAMQLVNQSMETTPLTVVEFQQYTIAAPEGAAFTLLKLPQPWLQGLLLIDLPGLGGSSEEARSYTLAQIRLADVLVYMIPARGPASEDLETLAEIGSYGKRIKIVVSHWDEVEAAAAAGQQVPDLSRWAEHIQQGAGLKTVRLEGVSRFGHGKEAVLEFLARALDDASLIRERRFKAELEPLVRNALDSNLEEQECCSVQGEEAIQALHERLLASKRELIELKTSLYEQQHQDQNRLEQEASLALERIRQGLSDKLEALRAPLEARFSTEQWDAFLKQAQHHSRGAVAEAADALSSHSASYGKINLLASEMQALNLHFPVPEQVEASDFLDLAQLKRLETALTELQDMQKREQQKCDSLPVPLAQATERELELEELRKQYLKLQSTPLPHVIEEITSSGIGSTVGRTVGEIADIALLFVNPTTVASKTASIVGKGAKVVNIAVDAGKVAKTVSKGVKTAKALQYGNKVRPLAEKFGVLEMLSLGYWGEKIGGMFDTQNQALEYIDPEALACQQAALNEIQERMAEFIRQQNRLMDIESERELSGLALEQSRREQAVIAQRIAALKERAEANAQAAKEEAARRHEALRQQETEKAIRLLLRAFEQQTRPMFELLLLRCKQYWQDEVEQTISERTAEIESLTARLGKSPAGQEAELALLDAEANDLRQVLGILAA</sequence>
<evidence type="ECO:0000256" key="2">
    <source>
        <dbReference type="ARBA" id="ARBA00022741"/>
    </source>
</evidence>
<keyword evidence="9" id="KW-1185">Reference proteome</keyword>
<keyword evidence="5" id="KW-0472">Membrane</keyword>
<evidence type="ECO:0000256" key="1">
    <source>
        <dbReference type="ARBA" id="ARBA00004370"/>
    </source>
</evidence>